<dbReference type="RefSeq" id="WP_097157372.1">
    <property type="nucleotide sequence ID" value="NZ_JBEPMQ010000013.1"/>
</dbReference>
<protein>
    <submittedName>
        <fullName evidence="1">Stage III sporulation protein AB</fullName>
    </submittedName>
</protein>
<keyword evidence="2" id="KW-1185">Reference proteome</keyword>
<organism evidence="1 2">
    <name type="scientific">Bacillus oleivorans</name>
    <dbReference type="NCBI Taxonomy" id="1448271"/>
    <lineage>
        <taxon>Bacteria</taxon>
        <taxon>Bacillati</taxon>
        <taxon>Bacillota</taxon>
        <taxon>Bacilli</taxon>
        <taxon>Bacillales</taxon>
        <taxon>Bacillaceae</taxon>
        <taxon>Bacillus</taxon>
    </lineage>
</organism>
<name>A0A285CK49_9BACI</name>
<dbReference type="Proteomes" id="UP000219546">
    <property type="component" value="Unassembled WGS sequence"/>
</dbReference>
<accession>A0A285CK49</accession>
<dbReference type="PIRSF" id="PIRSF021435">
    <property type="entry name" value="SpoIIIAB"/>
    <property type="match status" value="1"/>
</dbReference>
<proteinExistence type="predicted"/>
<dbReference type="NCBIfam" id="TIGR02833">
    <property type="entry name" value="spore_III_AB"/>
    <property type="match status" value="1"/>
</dbReference>
<reference evidence="1 2" key="1">
    <citation type="submission" date="2017-08" db="EMBL/GenBank/DDBJ databases">
        <authorList>
            <person name="de Groot N.N."/>
        </authorList>
    </citation>
    <scope>NUCLEOTIDE SEQUENCE [LARGE SCALE GENOMIC DNA]</scope>
    <source>
        <strain evidence="1 2">JC228</strain>
    </source>
</reference>
<evidence type="ECO:0000313" key="2">
    <source>
        <dbReference type="Proteomes" id="UP000219546"/>
    </source>
</evidence>
<dbReference type="Pfam" id="PF09548">
    <property type="entry name" value="Spore_III_AB"/>
    <property type="match status" value="1"/>
</dbReference>
<dbReference type="EMBL" id="OAOP01000002">
    <property type="protein sequence ID" value="SNX67961.1"/>
    <property type="molecule type" value="Genomic_DNA"/>
</dbReference>
<dbReference type="AlphaFoldDB" id="A0A285CK49"/>
<dbReference type="OrthoDB" id="1957909at2"/>
<sequence>MVKLLGAVFILAATTWTGFEASRHLNERPRQLRQLKVALQSLEAEIMYGHTPLHEAARKLAKQLSNPLNLLFKIFAERLISEETTVRDAWQQSLDEIWKLTALKQGEYEILKQFGETLGRHDRYTQQKQILLAIAHLEREEADARERQSKYEKMVKSLGFLTGLLLIVLLI</sequence>
<evidence type="ECO:0000313" key="1">
    <source>
        <dbReference type="EMBL" id="SNX67961.1"/>
    </source>
</evidence>
<gene>
    <name evidence="1" type="ORF">SAMN05877753_102166</name>
</gene>
<dbReference type="InterPro" id="IPR014198">
    <property type="entry name" value="Spore_III_AB"/>
</dbReference>